<keyword evidence="3" id="KW-1185">Reference proteome</keyword>
<dbReference type="RefSeq" id="WP_187298091.1">
    <property type="nucleotide sequence ID" value="NZ_CXSU01000005.1"/>
</dbReference>
<dbReference type="AlphaFoldDB" id="A0A0M6YG65"/>
<dbReference type="EMBL" id="CXSU01000005">
    <property type="protein sequence ID" value="CTQ48769.1"/>
    <property type="molecule type" value="Genomic_DNA"/>
</dbReference>
<sequence length="58" mass="6475">MTPRAQTIADVIVIAVALWFLLGAGFADMPARTLLNTVALFVILSSLWRIWRRHRGAP</sequence>
<evidence type="ECO:0000313" key="2">
    <source>
        <dbReference type="EMBL" id="CTQ48769.1"/>
    </source>
</evidence>
<feature type="transmembrane region" description="Helical" evidence="1">
    <location>
        <begin position="33"/>
        <end position="51"/>
    </location>
</feature>
<evidence type="ECO:0000313" key="3">
    <source>
        <dbReference type="Proteomes" id="UP000049222"/>
    </source>
</evidence>
<name>A0A0M6YG65_9RHOB</name>
<keyword evidence="1" id="KW-0812">Transmembrane</keyword>
<reference evidence="2 3" key="1">
    <citation type="submission" date="2015-07" db="EMBL/GenBank/DDBJ databases">
        <authorList>
            <person name="Noorani M."/>
        </authorList>
    </citation>
    <scope>NUCLEOTIDE SEQUENCE [LARGE SCALE GENOMIC DNA]</scope>
    <source>
        <strain evidence="2 3">CECT 7802</strain>
    </source>
</reference>
<dbReference type="Proteomes" id="UP000049222">
    <property type="component" value="Unassembled WGS sequence"/>
</dbReference>
<evidence type="ECO:0000256" key="1">
    <source>
        <dbReference type="SAM" id="Phobius"/>
    </source>
</evidence>
<keyword evidence="1" id="KW-0472">Membrane</keyword>
<gene>
    <name evidence="2" type="ORF">JDO7802_00774</name>
</gene>
<protein>
    <submittedName>
        <fullName evidence="2">Uncharacterized protein</fullName>
    </submittedName>
</protein>
<accession>A0A0M6YG65</accession>
<organism evidence="2 3">
    <name type="scientific">Jannaschia donghaensis</name>
    <dbReference type="NCBI Taxonomy" id="420998"/>
    <lineage>
        <taxon>Bacteria</taxon>
        <taxon>Pseudomonadati</taxon>
        <taxon>Pseudomonadota</taxon>
        <taxon>Alphaproteobacteria</taxon>
        <taxon>Rhodobacterales</taxon>
        <taxon>Roseobacteraceae</taxon>
        <taxon>Jannaschia</taxon>
    </lineage>
</organism>
<proteinExistence type="predicted"/>
<feature type="transmembrane region" description="Helical" evidence="1">
    <location>
        <begin position="7"/>
        <end position="27"/>
    </location>
</feature>
<keyword evidence="1" id="KW-1133">Transmembrane helix</keyword>
<dbReference type="STRING" id="420998.JDO7802_00774"/>